<name>A0ABS5W440_9SPHN</name>
<accession>A0ABS5W440</accession>
<organism evidence="4 5">
    <name type="scientific">Croceibacterium selenioxidans</name>
    <dbReference type="NCBI Taxonomy" id="2838833"/>
    <lineage>
        <taxon>Bacteria</taxon>
        <taxon>Pseudomonadati</taxon>
        <taxon>Pseudomonadota</taxon>
        <taxon>Alphaproteobacteria</taxon>
        <taxon>Sphingomonadales</taxon>
        <taxon>Erythrobacteraceae</taxon>
        <taxon>Croceibacterium</taxon>
    </lineage>
</organism>
<keyword evidence="5" id="KW-1185">Reference proteome</keyword>
<dbReference type="SUPFAM" id="SSF46894">
    <property type="entry name" value="C-terminal effector domain of the bipartite response regulators"/>
    <property type="match status" value="1"/>
</dbReference>
<dbReference type="Gene3D" id="1.10.10.10">
    <property type="entry name" value="Winged helix-like DNA-binding domain superfamily/Winged helix DNA-binding domain"/>
    <property type="match status" value="1"/>
</dbReference>
<evidence type="ECO:0000256" key="1">
    <source>
        <dbReference type="ARBA" id="ARBA00023125"/>
    </source>
</evidence>
<dbReference type="InterPro" id="IPR011990">
    <property type="entry name" value="TPR-like_helical_dom_sf"/>
</dbReference>
<dbReference type="RefSeq" id="WP_214536162.1">
    <property type="nucleotide sequence ID" value="NZ_JAHFVK010000002.1"/>
</dbReference>
<dbReference type="SUPFAM" id="SSF48452">
    <property type="entry name" value="TPR-like"/>
    <property type="match status" value="1"/>
</dbReference>
<comment type="caution">
    <text evidence="4">The sequence shown here is derived from an EMBL/GenBank/DDBJ whole genome shotgun (WGS) entry which is preliminary data.</text>
</comment>
<dbReference type="SMART" id="SM00862">
    <property type="entry name" value="Trans_reg_C"/>
    <property type="match status" value="1"/>
</dbReference>
<proteinExistence type="predicted"/>
<evidence type="ECO:0000256" key="2">
    <source>
        <dbReference type="PROSITE-ProRule" id="PRU01091"/>
    </source>
</evidence>
<keyword evidence="1 2" id="KW-0238">DNA-binding</keyword>
<dbReference type="Gene3D" id="3.40.50.10070">
    <property type="entry name" value="TolB, N-terminal domain"/>
    <property type="match status" value="1"/>
</dbReference>
<dbReference type="InterPro" id="IPR001867">
    <property type="entry name" value="OmpR/PhoB-type_DNA-bd"/>
</dbReference>
<dbReference type="CDD" id="cd00383">
    <property type="entry name" value="trans_reg_C"/>
    <property type="match status" value="1"/>
</dbReference>
<dbReference type="Proteomes" id="UP000811255">
    <property type="component" value="Unassembled WGS sequence"/>
</dbReference>
<dbReference type="InterPro" id="IPR036388">
    <property type="entry name" value="WH-like_DNA-bd_sf"/>
</dbReference>
<evidence type="ECO:0000313" key="4">
    <source>
        <dbReference type="EMBL" id="MBT2134522.1"/>
    </source>
</evidence>
<dbReference type="PROSITE" id="PS51755">
    <property type="entry name" value="OMPR_PHOB"/>
    <property type="match status" value="1"/>
</dbReference>
<dbReference type="EMBL" id="JAHFVK010000002">
    <property type="protein sequence ID" value="MBT2134522.1"/>
    <property type="molecule type" value="Genomic_DNA"/>
</dbReference>
<dbReference type="SUPFAM" id="SSF52964">
    <property type="entry name" value="TolB, N-terminal domain"/>
    <property type="match status" value="1"/>
</dbReference>
<gene>
    <name evidence="4" type="ORF">KK137_09270</name>
</gene>
<dbReference type="Pfam" id="PF00486">
    <property type="entry name" value="Trans_reg_C"/>
    <property type="match status" value="1"/>
</dbReference>
<dbReference type="Gene3D" id="1.25.40.10">
    <property type="entry name" value="Tetratricopeptide repeat domain"/>
    <property type="match status" value="1"/>
</dbReference>
<dbReference type="InterPro" id="IPR016032">
    <property type="entry name" value="Sig_transdc_resp-reg_C-effctor"/>
</dbReference>
<evidence type="ECO:0000313" key="5">
    <source>
        <dbReference type="Proteomes" id="UP000811255"/>
    </source>
</evidence>
<protein>
    <submittedName>
        <fullName evidence="4">Winged helix-turn-helix domain-containing protein</fullName>
    </submittedName>
</protein>
<feature type="domain" description="OmpR/PhoB-type" evidence="3">
    <location>
        <begin position="11"/>
        <end position="109"/>
    </location>
</feature>
<evidence type="ECO:0000259" key="3">
    <source>
        <dbReference type="PROSITE" id="PS51755"/>
    </source>
</evidence>
<reference evidence="4 5" key="1">
    <citation type="submission" date="2021-05" db="EMBL/GenBank/DDBJ databases">
        <title>Croceibacterium sp. LX-88 genome sequence.</title>
        <authorList>
            <person name="Luo X."/>
        </authorList>
    </citation>
    <scope>NUCLEOTIDE SEQUENCE [LARGE SCALE GENOMIC DNA]</scope>
    <source>
        <strain evidence="4 5">LX-88</strain>
    </source>
</reference>
<feature type="DNA-binding region" description="OmpR/PhoB-type" evidence="2">
    <location>
        <begin position="11"/>
        <end position="109"/>
    </location>
</feature>
<sequence>MEISGSPSEAGFIYRFDLFELDPGRFELRACGRAVHLEPQVLAVLLLLVGNSERLVSKDELVEKVWGGRFISDAAISARIKTARQALGDDGKAQRFIRTVHGKGFRFVAPVSFIQQGAARPVGSLEERKPDGPPSIAVLPFRFLSEPGPLSFLADAIADELIADLSRLRWLMVIARGSSFRFRGRDIDSREIGQALGVKYYLSGNVEANQGKVSISVELVDTRDRAVVWAERYAIGADELHDVRQAIVASIAANLEVRISQNEAQAARARPPAELDCWSAYHLGVDRMFRFNRSDNAMAAQLFEQALAKDPEFGRALGGLSFTRFQDAFLQYSPSPQACAEEARALAEGALRCDPLDPFAYLNLARSLWLTGDIPASLDLLHHSISLSPNYAQAIYSKAWADMTQASPGISDEGVAQALRLSPLDPLRYAMLAVRSVNALFRGDYEHAAEWGERAARTPGAHKHIAVIAALGTHLAGRRDKASEWVARARERDATLNQTSFLSSFPFARSEGREVIEFTLKELGL</sequence>